<keyword evidence="2" id="KW-0539">Nucleus</keyword>
<feature type="compositionally biased region" description="Basic and acidic residues" evidence="3">
    <location>
        <begin position="117"/>
        <end position="136"/>
    </location>
</feature>
<dbReference type="PANTHER" id="PTHR21677:SF1">
    <property type="entry name" value="PROTEIN CRAMPED-LIKE"/>
    <property type="match status" value="1"/>
</dbReference>
<evidence type="ECO:0000256" key="1">
    <source>
        <dbReference type="ARBA" id="ARBA00023125"/>
    </source>
</evidence>
<dbReference type="InterPro" id="IPR055315">
    <property type="entry name" value="Cramped-like"/>
</dbReference>
<dbReference type="AlphaFoldDB" id="A0AAW0YN37"/>
<dbReference type="PANTHER" id="PTHR21677">
    <property type="entry name" value="CRAMPED PROTEIN"/>
    <property type="match status" value="1"/>
</dbReference>
<organism evidence="4 5">
    <name type="scientific">Cherax quadricarinatus</name>
    <name type="common">Australian red claw crayfish</name>
    <dbReference type="NCBI Taxonomy" id="27406"/>
    <lineage>
        <taxon>Eukaryota</taxon>
        <taxon>Metazoa</taxon>
        <taxon>Ecdysozoa</taxon>
        <taxon>Arthropoda</taxon>
        <taxon>Crustacea</taxon>
        <taxon>Multicrustacea</taxon>
        <taxon>Malacostraca</taxon>
        <taxon>Eumalacostraca</taxon>
        <taxon>Eucarida</taxon>
        <taxon>Decapoda</taxon>
        <taxon>Pleocyemata</taxon>
        <taxon>Astacidea</taxon>
        <taxon>Parastacoidea</taxon>
        <taxon>Parastacidae</taxon>
        <taxon>Cherax</taxon>
    </lineage>
</organism>
<name>A0AAW0YN37_CHEQU</name>
<feature type="compositionally biased region" description="Basic residues" evidence="3">
    <location>
        <begin position="102"/>
        <end position="116"/>
    </location>
</feature>
<feature type="compositionally biased region" description="Basic and acidic residues" evidence="3">
    <location>
        <begin position="146"/>
        <end position="155"/>
    </location>
</feature>
<feature type="region of interest" description="Disordered" evidence="3">
    <location>
        <begin position="535"/>
        <end position="638"/>
    </location>
</feature>
<dbReference type="GO" id="GO:0007389">
    <property type="term" value="P:pattern specification process"/>
    <property type="evidence" value="ECO:0007669"/>
    <property type="project" value="TreeGrafter"/>
</dbReference>
<dbReference type="Proteomes" id="UP001445076">
    <property type="component" value="Unassembled WGS sequence"/>
</dbReference>
<dbReference type="GO" id="GO:0005634">
    <property type="term" value="C:nucleus"/>
    <property type="evidence" value="ECO:0007669"/>
    <property type="project" value="TreeGrafter"/>
</dbReference>
<reference evidence="4 5" key="1">
    <citation type="journal article" date="2024" name="BMC Genomics">
        <title>Genome assembly of redclaw crayfish (Cherax quadricarinatus) provides insights into its immune adaptation and hypoxia tolerance.</title>
        <authorList>
            <person name="Liu Z."/>
            <person name="Zheng J."/>
            <person name="Li H."/>
            <person name="Fang K."/>
            <person name="Wang S."/>
            <person name="He J."/>
            <person name="Zhou D."/>
            <person name="Weng S."/>
            <person name="Chi M."/>
            <person name="Gu Z."/>
            <person name="He J."/>
            <person name="Li F."/>
            <person name="Wang M."/>
        </authorList>
    </citation>
    <scope>NUCLEOTIDE SEQUENCE [LARGE SCALE GENOMIC DNA]</scope>
    <source>
        <strain evidence="4">ZL_2023a</strain>
    </source>
</reference>
<feature type="non-terminal residue" evidence="4">
    <location>
        <position position="771"/>
    </location>
</feature>
<evidence type="ECO:0000256" key="3">
    <source>
        <dbReference type="SAM" id="MobiDB-lite"/>
    </source>
</evidence>
<feature type="region of interest" description="Disordered" evidence="3">
    <location>
        <begin position="304"/>
        <end position="339"/>
    </location>
</feature>
<evidence type="ECO:0000256" key="2">
    <source>
        <dbReference type="ARBA" id="ARBA00023242"/>
    </source>
</evidence>
<evidence type="ECO:0000313" key="5">
    <source>
        <dbReference type="Proteomes" id="UP001445076"/>
    </source>
</evidence>
<dbReference type="GO" id="GO:0003677">
    <property type="term" value="F:DNA binding"/>
    <property type="evidence" value="ECO:0007669"/>
    <property type="project" value="UniProtKB-KW"/>
</dbReference>
<proteinExistence type="predicted"/>
<gene>
    <name evidence="4" type="ORF">OTU49_003708</name>
</gene>
<protein>
    <submittedName>
        <fullName evidence="4">Uncharacterized protein</fullName>
    </submittedName>
</protein>
<accession>A0AAW0YN37</accession>
<keyword evidence="5" id="KW-1185">Reference proteome</keyword>
<evidence type="ECO:0000313" key="4">
    <source>
        <dbReference type="EMBL" id="KAK8753288.1"/>
    </source>
</evidence>
<comment type="caution">
    <text evidence="4">The sequence shown here is derived from an EMBL/GenBank/DDBJ whole genome shotgun (WGS) entry which is preliminary data.</text>
</comment>
<feature type="region of interest" description="Disordered" evidence="3">
    <location>
        <begin position="223"/>
        <end position="258"/>
    </location>
</feature>
<feature type="compositionally biased region" description="Acidic residues" evidence="3">
    <location>
        <begin position="321"/>
        <end position="335"/>
    </location>
</feature>
<sequence>MHAWCRVQGLAHNPRVRVTSPLQRPVAVLISHLQEKWRSSNLKLCETLSSRVTFPLKLQTVTEPVLRLTPATGYVVKPINVQPEVLLKSSCVSLSSHEARLRRRGEKVGRSNKRKENKQQQEKEVEDREGATRDIEGMGVDLMNGDGERNDIGGLRDTEEKCHDVEVMGGDMEDFGEVSQEEHEYCSDGEAGCLNSPDGEADELARLSPEKHSDAMNNPFTMQVKEEPMDSDAMVSSAGEELDPDIQVKEESEGESGDTLRQLLALETVANAGQADDDAEVVCTGESTRLTAHVGDIQRVVNSSVTQVATEDDRGLAATPEPEEEDRNPSAEADEGTEHDIEAKLQKIRDGLTLNTVGGITIGELYLMFGQNKKICLEYEFEDHVFEAMDNSSSIAKSSDVDVESPTRICNTPGPSEVVTKQTTTDSGTYVVPGAGMAAVLTADSENSNQNKKKENATSADLDLIQNKEERKCPDVPVLKEKHATVENLSGMLAQLVAMAKMILTKSSTESCLCGHICGRPGNAMRSPASGRCQGILSFGRSPGNSRSPRTGKVATASGHSPRSGKLPIVGGQASVMASPGSQTASSAGLCPLPAKPLRDRNKPTSAKRLIPELPDPPLTVRDGRTGEGSTGNRGDLGVSFLTTAASTSIPVIETTTISTSQDTCQLSTPDASAGSPSSVTGLRVLLGGVGEAGEFKVPIGPAPRQVHAQQASFNAQLSKLLPRYNSRPGRRVVRKNVVVQRQLPLLPNTVIQPPGVVTFKVLQSASHDKV</sequence>
<feature type="region of interest" description="Disordered" evidence="3">
    <location>
        <begin position="102"/>
        <end position="155"/>
    </location>
</feature>
<keyword evidence="1" id="KW-0238">DNA-binding</keyword>
<dbReference type="EMBL" id="JARKIK010000003">
    <property type="protein sequence ID" value="KAK8753288.1"/>
    <property type="molecule type" value="Genomic_DNA"/>
</dbReference>
<dbReference type="GO" id="GO:0003682">
    <property type="term" value="F:chromatin binding"/>
    <property type="evidence" value="ECO:0007669"/>
    <property type="project" value="InterPro"/>
</dbReference>